<evidence type="ECO:0000256" key="1">
    <source>
        <dbReference type="ARBA" id="ARBA00006295"/>
    </source>
</evidence>
<gene>
    <name evidence="5" type="ORF">A6A03_19655</name>
</gene>
<dbReference type="PANTHER" id="PTHR33375">
    <property type="entry name" value="CHROMOSOME-PARTITIONING PROTEIN PARB-RELATED"/>
    <property type="match status" value="1"/>
</dbReference>
<comment type="caution">
    <text evidence="5">The sequence shown here is derived from an EMBL/GenBank/DDBJ whole genome shotgun (WGS) entry which is preliminary data.</text>
</comment>
<dbReference type="Proteomes" id="UP000078287">
    <property type="component" value="Unassembled WGS sequence"/>
</dbReference>
<dbReference type="SMART" id="SM00470">
    <property type="entry name" value="ParB"/>
    <property type="match status" value="1"/>
</dbReference>
<accession>A0A178LX85</accession>
<dbReference type="InterPro" id="IPR036086">
    <property type="entry name" value="ParB/Sulfiredoxin_sf"/>
</dbReference>
<dbReference type="Pfam" id="PF02195">
    <property type="entry name" value="ParB_N"/>
    <property type="match status" value="1"/>
</dbReference>
<dbReference type="RefSeq" id="WP_066791059.1">
    <property type="nucleotide sequence ID" value="NZ_LWQS01000100.1"/>
</dbReference>
<dbReference type="Pfam" id="PF17762">
    <property type="entry name" value="HTH_ParB"/>
    <property type="match status" value="1"/>
</dbReference>
<dbReference type="EMBL" id="LWQS01000100">
    <property type="protein sequence ID" value="OAN39055.1"/>
    <property type="molecule type" value="Genomic_DNA"/>
</dbReference>
<dbReference type="SUPFAM" id="SSF109709">
    <property type="entry name" value="KorB DNA-binding domain-like"/>
    <property type="match status" value="1"/>
</dbReference>
<dbReference type="AlphaFoldDB" id="A0A178LX85"/>
<evidence type="ECO:0000259" key="4">
    <source>
        <dbReference type="SMART" id="SM00470"/>
    </source>
</evidence>
<evidence type="ECO:0000256" key="3">
    <source>
        <dbReference type="SAM" id="MobiDB-lite"/>
    </source>
</evidence>
<feature type="domain" description="ParB-like N-terminal" evidence="4">
    <location>
        <begin position="4"/>
        <end position="92"/>
    </location>
</feature>
<evidence type="ECO:0000313" key="6">
    <source>
        <dbReference type="Proteomes" id="UP000078287"/>
    </source>
</evidence>
<dbReference type="InterPro" id="IPR004437">
    <property type="entry name" value="ParB/RepB/Spo0J"/>
</dbReference>
<dbReference type="InterPro" id="IPR003115">
    <property type="entry name" value="ParB_N"/>
</dbReference>
<dbReference type="GO" id="GO:0045881">
    <property type="term" value="P:positive regulation of sporulation resulting in formation of a cellular spore"/>
    <property type="evidence" value="ECO:0007669"/>
    <property type="project" value="TreeGrafter"/>
</dbReference>
<dbReference type="SUPFAM" id="SSF110849">
    <property type="entry name" value="ParB/Sulfiredoxin"/>
    <property type="match status" value="1"/>
</dbReference>
<dbReference type="STRING" id="1707952.A6A03_19655"/>
<name>A0A178LX85_9CHLR</name>
<reference evidence="5 6" key="1">
    <citation type="submission" date="2016-04" db="EMBL/GenBank/DDBJ databases">
        <title>Chloroflexus islandicus sp. nov., a thermophilic filamentous anoxygenic phototrophic bacterium from geyser Strokkur (Iceland).</title>
        <authorList>
            <person name="Gaisin V.A."/>
            <person name="Kalashnikov A.M."/>
            <person name="Sukhacheva M.V."/>
            <person name="Grouzdev D.S."/>
            <person name="Ivanov T.M."/>
            <person name="Kuznetsov B."/>
            <person name="Gorlenko V.M."/>
        </authorList>
    </citation>
    <scope>NUCLEOTIDE SEQUENCE [LARGE SCALE GENOMIC DNA]</scope>
    <source>
        <strain evidence="6">isl-2</strain>
    </source>
</reference>
<protein>
    <submittedName>
        <fullName evidence="5">Chromosome partitioning protein ParB</fullName>
    </submittedName>
</protein>
<dbReference type="PANTHER" id="PTHR33375:SF1">
    <property type="entry name" value="CHROMOSOME-PARTITIONING PROTEIN PARB-RELATED"/>
    <property type="match status" value="1"/>
</dbReference>
<feature type="region of interest" description="Disordered" evidence="3">
    <location>
        <begin position="226"/>
        <end position="245"/>
    </location>
</feature>
<organism evidence="5 6">
    <name type="scientific">Chloroflexus islandicus</name>
    <dbReference type="NCBI Taxonomy" id="1707952"/>
    <lineage>
        <taxon>Bacteria</taxon>
        <taxon>Bacillati</taxon>
        <taxon>Chloroflexota</taxon>
        <taxon>Chloroflexia</taxon>
        <taxon>Chloroflexales</taxon>
        <taxon>Chloroflexineae</taxon>
        <taxon>Chloroflexaceae</taxon>
        <taxon>Chloroflexus</taxon>
    </lineage>
</organism>
<dbReference type="Gene3D" id="3.90.1530.30">
    <property type="match status" value="1"/>
</dbReference>
<dbReference type="GO" id="GO:0005694">
    <property type="term" value="C:chromosome"/>
    <property type="evidence" value="ECO:0007669"/>
    <property type="project" value="TreeGrafter"/>
</dbReference>
<keyword evidence="6" id="KW-1185">Reference proteome</keyword>
<dbReference type="Gene3D" id="1.10.10.2830">
    <property type="match status" value="1"/>
</dbReference>
<evidence type="ECO:0000256" key="2">
    <source>
        <dbReference type="ARBA" id="ARBA00022829"/>
    </source>
</evidence>
<sequence>MQLLYLDPRQLDVDPAGVREEPGDVAGLAATIAEYGLLQPIGVTPAGGGRYRVVYGGRRRAAAIQLGLSKVPCIVLDSDDPDLLLRQLIENVQRQDLNDIEQARAFARLREHIIATRGKLPDNELDEAVGQAVGLGARTVRRYLGLLELPEEVQQMIRRGELNVTQAQHLRRITNPKTQIDLARFAVEEGMSAAELSRLTTYFAANPNLTLDVALQALEQGAELRTKATPTGSSGGPLSHTPATAVDLPEHDDGWEDEEEAADGEYLTVVEETIENQPKNKSRVFRIRSLDQMVDESDRLARAVHDGDLLKWIERDEGAAFKVSLLLRQLESLTRALRDIARQRNIPIEP</sequence>
<dbReference type="GO" id="GO:0003677">
    <property type="term" value="F:DNA binding"/>
    <property type="evidence" value="ECO:0007669"/>
    <property type="project" value="InterPro"/>
</dbReference>
<comment type="similarity">
    <text evidence="1">Belongs to the ParB family.</text>
</comment>
<dbReference type="NCBIfam" id="TIGR00180">
    <property type="entry name" value="parB_part"/>
    <property type="match status" value="1"/>
</dbReference>
<dbReference type="OrthoDB" id="9771505at2"/>
<proteinExistence type="inferred from homology"/>
<dbReference type="GO" id="GO:0007059">
    <property type="term" value="P:chromosome segregation"/>
    <property type="evidence" value="ECO:0007669"/>
    <property type="project" value="UniProtKB-KW"/>
</dbReference>
<keyword evidence="2" id="KW-0159">Chromosome partition</keyword>
<dbReference type="InterPro" id="IPR050336">
    <property type="entry name" value="Chromosome_partition/occlusion"/>
</dbReference>
<dbReference type="InterPro" id="IPR041468">
    <property type="entry name" value="HTH_ParB/Spo0J"/>
</dbReference>
<evidence type="ECO:0000313" key="5">
    <source>
        <dbReference type="EMBL" id="OAN39055.1"/>
    </source>
</evidence>
<dbReference type="FunFam" id="1.10.10.2830:FF:000001">
    <property type="entry name" value="Chromosome partitioning protein ParB"/>
    <property type="match status" value="1"/>
</dbReference>